<dbReference type="AlphaFoldDB" id="A0AAV5KVV9"/>
<evidence type="ECO:0000313" key="2">
    <source>
        <dbReference type="Proteomes" id="UP001054252"/>
    </source>
</evidence>
<protein>
    <submittedName>
        <fullName evidence="1">Uncharacterized protein</fullName>
    </submittedName>
</protein>
<reference evidence="1 2" key="1">
    <citation type="journal article" date="2021" name="Commun. Biol.">
        <title>The genome of Shorea leprosula (Dipterocarpaceae) highlights the ecological relevance of drought in aseasonal tropical rainforests.</title>
        <authorList>
            <person name="Ng K.K.S."/>
            <person name="Kobayashi M.J."/>
            <person name="Fawcett J.A."/>
            <person name="Hatakeyama M."/>
            <person name="Paape T."/>
            <person name="Ng C.H."/>
            <person name="Ang C.C."/>
            <person name="Tnah L.H."/>
            <person name="Lee C.T."/>
            <person name="Nishiyama T."/>
            <person name="Sese J."/>
            <person name="O'Brien M.J."/>
            <person name="Copetti D."/>
            <person name="Mohd Noor M.I."/>
            <person name="Ong R.C."/>
            <person name="Putra M."/>
            <person name="Sireger I.Z."/>
            <person name="Indrioko S."/>
            <person name="Kosugi Y."/>
            <person name="Izuno A."/>
            <person name="Isagi Y."/>
            <person name="Lee S.L."/>
            <person name="Shimizu K.K."/>
        </authorList>
    </citation>
    <scope>NUCLEOTIDE SEQUENCE [LARGE SCALE GENOMIC DNA]</scope>
    <source>
        <strain evidence="1">214</strain>
    </source>
</reference>
<evidence type="ECO:0000313" key="1">
    <source>
        <dbReference type="EMBL" id="GKV28757.1"/>
    </source>
</evidence>
<accession>A0AAV5KVV9</accession>
<proteinExistence type="predicted"/>
<organism evidence="1 2">
    <name type="scientific">Rubroshorea leprosula</name>
    <dbReference type="NCBI Taxonomy" id="152421"/>
    <lineage>
        <taxon>Eukaryota</taxon>
        <taxon>Viridiplantae</taxon>
        <taxon>Streptophyta</taxon>
        <taxon>Embryophyta</taxon>
        <taxon>Tracheophyta</taxon>
        <taxon>Spermatophyta</taxon>
        <taxon>Magnoliopsida</taxon>
        <taxon>eudicotyledons</taxon>
        <taxon>Gunneridae</taxon>
        <taxon>Pentapetalae</taxon>
        <taxon>rosids</taxon>
        <taxon>malvids</taxon>
        <taxon>Malvales</taxon>
        <taxon>Dipterocarpaceae</taxon>
        <taxon>Rubroshorea</taxon>
    </lineage>
</organism>
<comment type="caution">
    <text evidence="1">The sequence shown here is derived from an EMBL/GenBank/DDBJ whole genome shotgun (WGS) entry which is preliminary data.</text>
</comment>
<gene>
    <name evidence="1" type="ORF">SLEP1_g37769</name>
</gene>
<dbReference type="Proteomes" id="UP001054252">
    <property type="component" value="Unassembled WGS sequence"/>
</dbReference>
<keyword evidence="2" id="KW-1185">Reference proteome</keyword>
<dbReference type="EMBL" id="BPVZ01000080">
    <property type="protein sequence ID" value="GKV28757.1"/>
    <property type="molecule type" value="Genomic_DNA"/>
</dbReference>
<name>A0AAV5KVV9_9ROSI</name>
<sequence length="34" mass="3593">MAIEVISLSVVEGLDDDDLATGTTNLKDDGSLER</sequence>